<dbReference type="BioCyc" id="DPIE1322246:BN4_RS10350-MONOMER"/>
<dbReference type="InterPro" id="IPR046348">
    <property type="entry name" value="SIS_dom_sf"/>
</dbReference>
<feature type="domain" description="SIS" evidence="1">
    <location>
        <begin position="83"/>
        <end position="235"/>
    </location>
</feature>
<dbReference type="Proteomes" id="UP000011724">
    <property type="component" value="Chromosome"/>
</dbReference>
<dbReference type="GO" id="GO:0097367">
    <property type="term" value="F:carbohydrate derivative binding"/>
    <property type="evidence" value="ECO:0007669"/>
    <property type="project" value="InterPro"/>
</dbReference>
<dbReference type="HOGENOM" id="CLU_080999_1_0_7"/>
<dbReference type="PANTHER" id="PTHR30390">
    <property type="entry name" value="SEDOHEPTULOSE 7-PHOSPHATE ISOMERASE / DNAA INITIATOR-ASSOCIATING FACTOR FOR REPLICATION INITIATION"/>
    <property type="match status" value="1"/>
</dbReference>
<dbReference type="KEGG" id="dpi:BN4_12057"/>
<evidence type="ECO:0000313" key="3">
    <source>
        <dbReference type="Proteomes" id="UP000011724"/>
    </source>
</evidence>
<evidence type="ECO:0000259" key="1">
    <source>
        <dbReference type="PROSITE" id="PS51464"/>
    </source>
</evidence>
<sequence length="235" mass="25144">MEERLFNWACPALEHFVHARLHRTGRNARAASAAENEAYGGFLKMNWAKTVECLSECLAGLQIFDDTGQLVDVEIGFGRLCRISSVLKERGGTIFLVGNGASASMASHVAADLAKNAHIRTEVFSDLALITAVANDISYDEVFAEPLRRRMQPGDMLVCISSSGNSPNVLNAAAEARVLGGDVITLSAMDTGNKLRSSGGLNFYIPGDTYGLAESAHAAVLHHWIDTMVEGCASS</sequence>
<protein>
    <submittedName>
        <fullName evidence="2">Phosphoheptose isomerase (Modular protein)</fullName>
    </submittedName>
</protein>
<dbReference type="CDD" id="cd05006">
    <property type="entry name" value="SIS_GmhA"/>
    <property type="match status" value="1"/>
</dbReference>
<dbReference type="eggNOG" id="COG0279">
    <property type="taxonomic scope" value="Bacteria"/>
</dbReference>
<dbReference type="Gene3D" id="3.40.50.10490">
    <property type="entry name" value="Glucose-6-phosphate isomerase like protein, domain 1"/>
    <property type="match status" value="1"/>
</dbReference>
<dbReference type="PANTHER" id="PTHR30390:SF7">
    <property type="entry name" value="PHOSPHOHEPTOSE ISOMERASE"/>
    <property type="match status" value="1"/>
</dbReference>
<dbReference type="AlphaFoldDB" id="M1WT59"/>
<proteinExistence type="predicted"/>
<reference evidence="3" key="2">
    <citation type="journal article" date="2013" name="Stand. Genomic Sci.">
        <title>Complete genome sequence of Desulfocapsa sulfexigens, a marine deltaproteobacterium specialized in disproportionating inorganic sulfur compounds.</title>
        <authorList>
            <person name="Finster K.W."/>
            <person name="Kjeldsen K.U."/>
            <person name="Kube M."/>
            <person name="Reinhardt R."/>
            <person name="Mussmann M."/>
            <person name="Amann R."/>
            <person name="Schreiber L."/>
        </authorList>
    </citation>
    <scope>NUCLEOTIDE SEQUENCE [LARGE SCALE GENOMIC DNA]</scope>
    <source>
        <strain evidence="3">DSM 10523 / SB164P1</strain>
    </source>
</reference>
<dbReference type="InterPro" id="IPR035461">
    <property type="entry name" value="GmhA/DiaA"/>
</dbReference>
<dbReference type="Pfam" id="PF13580">
    <property type="entry name" value="SIS_2"/>
    <property type="match status" value="1"/>
</dbReference>
<accession>M1WT59</accession>
<gene>
    <name evidence="2" type="ordered locus">BN4_12057</name>
</gene>
<name>M1WT59_PSEP2</name>
<dbReference type="PATRIC" id="fig|879567.3.peg.2189"/>
<dbReference type="PROSITE" id="PS51464">
    <property type="entry name" value="SIS"/>
    <property type="match status" value="1"/>
</dbReference>
<organism evidence="2 3">
    <name type="scientific">Pseudodesulfovibrio piezophilus (strain DSM 21447 / JCM 15486 / C1TLV30)</name>
    <name type="common">Desulfovibrio piezophilus</name>
    <dbReference type="NCBI Taxonomy" id="1322246"/>
    <lineage>
        <taxon>Bacteria</taxon>
        <taxon>Pseudomonadati</taxon>
        <taxon>Thermodesulfobacteriota</taxon>
        <taxon>Desulfovibrionia</taxon>
        <taxon>Desulfovibrionales</taxon>
        <taxon>Desulfovibrionaceae</taxon>
    </lineage>
</organism>
<evidence type="ECO:0000313" key="2">
    <source>
        <dbReference type="EMBL" id="CCH49292.1"/>
    </source>
</evidence>
<keyword evidence="2" id="KW-0413">Isomerase</keyword>
<dbReference type="InterPro" id="IPR050099">
    <property type="entry name" value="SIS_GmhA/DiaA_subfam"/>
</dbReference>
<dbReference type="GO" id="GO:0016853">
    <property type="term" value="F:isomerase activity"/>
    <property type="evidence" value="ECO:0007669"/>
    <property type="project" value="UniProtKB-KW"/>
</dbReference>
<keyword evidence="3" id="KW-1185">Reference proteome</keyword>
<dbReference type="EMBL" id="FO203427">
    <property type="protein sequence ID" value="CCH49292.1"/>
    <property type="molecule type" value="Genomic_DNA"/>
</dbReference>
<dbReference type="STRING" id="1322246.BN4_12057"/>
<dbReference type="SUPFAM" id="SSF53697">
    <property type="entry name" value="SIS domain"/>
    <property type="match status" value="1"/>
</dbReference>
<dbReference type="GO" id="GO:1901135">
    <property type="term" value="P:carbohydrate derivative metabolic process"/>
    <property type="evidence" value="ECO:0007669"/>
    <property type="project" value="InterPro"/>
</dbReference>
<reference evidence="2 3" key="1">
    <citation type="journal article" date="2013" name="PLoS ONE">
        <title>The first genomic and proteomic characterization of a deep-sea sulfate reducer: insights into the piezophilic lifestyle of Desulfovibrio piezophilus.</title>
        <authorList>
            <person name="Pradel N."/>
            <person name="Ji B."/>
            <person name="Gimenez G."/>
            <person name="Talla E."/>
            <person name="Lenoble P."/>
            <person name="Garel M."/>
            <person name="Tamburini C."/>
            <person name="Fourquet P."/>
            <person name="Lebrun R."/>
            <person name="Bertin P."/>
            <person name="Denis Y."/>
            <person name="Pophillat M."/>
            <person name="Barbe V."/>
            <person name="Ollivier B."/>
            <person name="Dolla A."/>
        </authorList>
    </citation>
    <scope>NUCLEOTIDE SEQUENCE [LARGE SCALE GENOMIC DNA]</scope>
    <source>
        <strain evidence="3">DSM 10523 / SB164P1</strain>
    </source>
</reference>
<dbReference type="InterPro" id="IPR001347">
    <property type="entry name" value="SIS_dom"/>
</dbReference>